<evidence type="ECO:0000256" key="6">
    <source>
        <dbReference type="ARBA" id="ARBA00022645"/>
    </source>
</evidence>
<reference evidence="16 17" key="1">
    <citation type="submission" date="2018-10" db="EMBL/GenBank/DDBJ databases">
        <title>Fifty Aureobasidium pullulans genomes reveal a recombining polyextremotolerant generalist.</title>
        <authorList>
            <person name="Gostincar C."/>
            <person name="Turk M."/>
            <person name="Zajc J."/>
            <person name="Gunde-Cimerman N."/>
        </authorList>
    </citation>
    <scope>NUCLEOTIDE SEQUENCE [LARGE SCALE GENOMIC DNA]</scope>
    <source>
        <strain evidence="16 17">EXF-1645</strain>
    </source>
</reference>
<organism evidence="16 17">
    <name type="scientific">Aureobasidium pullulans</name>
    <name type="common">Black yeast</name>
    <name type="synonym">Pullularia pullulans</name>
    <dbReference type="NCBI Taxonomy" id="5580"/>
    <lineage>
        <taxon>Eukaryota</taxon>
        <taxon>Fungi</taxon>
        <taxon>Dikarya</taxon>
        <taxon>Ascomycota</taxon>
        <taxon>Pezizomycotina</taxon>
        <taxon>Dothideomycetes</taxon>
        <taxon>Dothideomycetidae</taxon>
        <taxon>Dothideales</taxon>
        <taxon>Saccotheciaceae</taxon>
        <taxon>Aureobasidium</taxon>
    </lineage>
</organism>
<dbReference type="InterPro" id="IPR033124">
    <property type="entry name" value="Ser_caboxypep_his_AS"/>
</dbReference>
<evidence type="ECO:0000313" key="16">
    <source>
        <dbReference type="EMBL" id="TIA29048.1"/>
    </source>
</evidence>
<dbReference type="EMBL" id="QZBZ01000492">
    <property type="protein sequence ID" value="TIA29048.1"/>
    <property type="molecule type" value="Genomic_DNA"/>
</dbReference>
<dbReference type="PANTHER" id="PTHR11802">
    <property type="entry name" value="SERINE PROTEASE FAMILY S10 SERINE CARBOXYPEPTIDASE"/>
    <property type="match status" value="1"/>
</dbReference>
<evidence type="ECO:0000256" key="2">
    <source>
        <dbReference type="ARBA" id="ARBA00004609"/>
    </source>
</evidence>
<dbReference type="Proteomes" id="UP000308724">
    <property type="component" value="Unassembled WGS sequence"/>
</dbReference>
<dbReference type="SUPFAM" id="SSF53474">
    <property type="entry name" value="alpha/beta-Hydrolases"/>
    <property type="match status" value="1"/>
</dbReference>
<comment type="catalytic activity">
    <reaction evidence="1">
        <text>Preferential release of a C-terminal arginine or lysine residue.</text>
        <dbReference type="EC" id="3.4.16.6"/>
    </reaction>
</comment>
<dbReference type="PROSITE" id="PS00560">
    <property type="entry name" value="CARBOXYPEPT_SER_HIS"/>
    <property type="match status" value="1"/>
</dbReference>
<name>A0A4T0B7D0_AURPU</name>
<evidence type="ECO:0000256" key="4">
    <source>
        <dbReference type="ARBA" id="ARBA00022475"/>
    </source>
</evidence>
<feature type="signal peptide" evidence="14">
    <location>
        <begin position="1"/>
        <end position="20"/>
    </location>
</feature>
<evidence type="ECO:0000256" key="13">
    <source>
        <dbReference type="ARBA" id="ARBA00037356"/>
    </source>
</evidence>
<dbReference type="PROSITE" id="PS00131">
    <property type="entry name" value="CARBOXYPEPT_SER_SER"/>
    <property type="match status" value="1"/>
</dbReference>
<keyword evidence="7 14" id="KW-0645">Protease</keyword>
<dbReference type="GO" id="GO:0000324">
    <property type="term" value="C:fungal-type vacuole"/>
    <property type="evidence" value="ECO:0007669"/>
    <property type="project" value="TreeGrafter"/>
</dbReference>
<gene>
    <name evidence="16" type="ORF">D6C78_10429</name>
</gene>
<comment type="function">
    <text evidence="13">Extracellular serine carboxypeptidase that contributes to pathogenicity.</text>
</comment>
<feature type="region of interest" description="Disordered" evidence="15">
    <location>
        <begin position="635"/>
        <end position="660"/>
    </location>
</feature>
<evidence type="ECO:0000256" key="5">
    <source>
        <dbReference type="ARBA" id="ARBA00022622"/>
    </source>
</evidence>
<evidence type="ECO:0000256" key="3">
    <source>
        <dbReference type="ARBA" id="ARBA00009431"/>
    </source>
</evidence>
<evidence type="ECO:0000256" key="9">
    <source>
        <dbReference type="ARBA" id="ARBA00022801"/>
    </source>
</evidence>
<dbReference type="AlphaFoldDB" id="A0A4T0B7D0"/>
<comment type="subcellular location">
    <subcellularLocation>
        <location evidence="2">Cell membrane</location>
        <topology evidence="2">Lipid-anchor</topology>
        <topology evidence="2">GPI-anchor</topology>
    </subcellularLocation>
</comment>
<dbReference type="Gene3D" id="3.40.50.1820">
    <property type="entry name" value="alpha/beta hydrolase"/>
    <property type="match status" value="1"/>
</dbReference>
<dbReference type="GO" id="GO:0098552">
    <property type="term" value="C:side of membrane"/>
    <property type="evidence" value="ECO:0007669"/>
    <property type="project" value="UniProtKB-KW"/>
</dbReference>
<dbReference type="GO" id="GO:0004185">
    <property type="term" value="F:serine-type carboxypeptidase activity"/>
    <property type="evidence" value="ECO:0007669"/>
    <property type="project" value="UniProtKB-UniRule"/>
</dbReference>
<dbReference type="InterPro" id="IPR029058">
    <property type="entry name" value="AB_hydrolase_fold"/>
</dbReference>
<keyword evidence="9 14" id="KW-0378">Hydrolase</keyword>
<evidence type="ECO:0000256" key="8">
    <source>
        <dbReference type="ARBA" id="ARBA00022729"/>
    </source>
</evidence>
<dbReference type="Pfam" id="PF00450">
    <property type="entry name" value="Peptidase_S10"/>
    <property type="match status" value="1"/>
</dbReference>
<evidence type="ECO:0000256" key="12">
    <source>
        <dbReference type="ARBA" id="ARBA00023288"/>
    </source>
</evidence>
<dbReference type="InterPro" id="IPR018202">
    <property type="entry name" value="Ser_caboxypep_ser_AS"/>
</dbReference>
<accession>A0A4T0B7D0</accession>
<keyword evidence="5" id="KW-0472">Membrane</keyword>
<dbReference type="PANTHER" id="PTHR11802:SF189">
    <property type="entry name" value="CARBOXYPEPTIDASE"/>
    <property type="match status" value="1"/>
</dbReference>
<dbReference type="InterPro" id="IPR001563">
    <property type="entry name" value="Peptidase_S10"/>
</dbReference>
<dbReference type="EC" id="3.4.16.-" evidence="14"/>
<keyword evidence="11" id="KW-0325">Glycoprotein</keyword>
<protein>
    <recommendedName>
        <fullName evidence="14">Carboxypeptidase</fullName>
        <ecNumber evidence="14">3.4.16.-</ecNumber>
    </recommendedName>
</protein>
<evidence type="ECO:0000256" key="11">
    <source>
        <dbReference type="ARBA" id="ARBA00023180"/>
    </source>
</evidence>
<dbReference type="GO" id="GO:0006508">
    <property type="term" value="P:proteolysis"/>
    <property type="evidence" value="ECO:0007669"/>
    <property type="project" value="UniProtKB-KW"/>
</dbReference>
<evidence type="ECO:0000256" key="10">
    <source>
        <dbReference type="ARBA" id="ARBA00023026"/>
    </source>
</evidence>
<comment type="caution">
    <text evidence="16">The sequence shown here is derived from an EMBL/GenBank/DDBJ whole genome shotgun (WGS) entry which is preliminary data.</text>
</comment>
<evidence type="ECO:0000256" key="14">
    <source>
        <dbReference type="RuleBase" id="RU361156"/>
    </source>
</evidence>
<keyword evidence="12" id="KW-0449">Lipoprotein</keyword>
<feature type="chain" id="PRO_5021042853" description="Carboxypeptidase" evidence="14">
    <location>
        <begin position="21"/>
        <end position="660"/>
    </location>
</feature>
<comment type="similarity">
    <text evidence="3 14">Belongs to the peptidase S10 family.</text>
</comment>
<dbReference type="PRINTS" id="PR00724">
    <property type="entry name" value="CRBOXYPTASEC"/>
</dbReference>
<sequence length="660" mass="73166">MLLKNSALLSGALLASSAVAQFPPKPEDVKTVKSKFHQGIEISYKEVDYTNANTSSSPPFARLPKVFAVFLDMFISHPTASMKPMRDRTTLSTRKIDYRMYIYVLTQHSFFWFFESRKDPHKAPLSIWLNGGPGGSSMMGALSENGPCFVNSDSNSTHLNPWSWNNEVNILYIDQPNQVGYSYDVLTNITVNLLADNEGPDAIKLGDFSEGVPDQNATFLIGTSSSQNISATANSTQHAAVAFWHFAQTWFEEFPQYKPHDEKISLFTESYGGRYGPTFVKKFMTQNELIANGSISGPGTHYLHLDTLGLINGCIDAEDAASAYVEFPIANTYGIQGFTEEQYFKAKYEYIRKDGLRDQIRECRRLQLETDPNDYGDVENTNTYCYTAAENLGNLTIGAYEESQKFGWFDITHQGTDPFPSTYLMGYLNQQWVQQALGVPVNFTAVSPAVYEAFTHTGDISKGGLLEDLAYILDNGVKVAMIYGDRDYACNWLGGEQSSLHIPWSNASSFASAGYTPLVLSPFSSGGLVRQFGNLSFTRVYQAGHLVPSYQPQAAYEIFMRSLFNRDVATGEIAVSADYGTEGREDGWTPSDVLPKPENECYVLNPGSCSEEEQGWLKDGTAIVKNWILVGREKGGKRGGHGHGEQGSQTVLAEEGIYEL</sequence>
<evidence type="ECO:0000256" key="15">
    <source>
        <dbReference type="SAM" id="MobiDB-lite"/>
    </source>
</evidence>
<proteinExistence type="inferred from homology"/>
<evidence type="ECO:0000256" key="1">
    <source>
        <dbReference type="ARBA" id="ARBA00001003"/>
    </source>
</evidence>
<dbReference type="GO" id="GO:0005886">
    <property type="term" value="C:plasma membrane"/>
    <property type="evidence" value="ECO:0007669"/>
    <property type="project" value="UniProtKB-SubCell"/>
</dbReference>
<keyword evidence="4" id="KW-1003">Cell membrane</keyword>
<keyword evidence="8 14" id="KW-0732">Signal</keyword>
<evidence type="ECO:0000313" key="17">
    <source>
        <dbReference type="Proteomes" id="UP000308724"/>
    </source>
</evidence>
<evidence type="ECO:0000256" key="7">
    <source>
        <dbReference type="ARBA" id="ARBA00022670"/>
    </source>
</evidence>
<keyword evidence="6 14" id="KW-0121">Carboxypeptidase</keyword>
<keyword evidence="10" id="KW-0843">Virulence</keyword>
<keyword evidence="5" id="KW-0336">GPI-anchor</keyword>